<protein>
    <submittedName>
        <fullName evidence="2">Uncharacterized protein</fullName>
    </submittedName>
</protein>
<name>A0AAP4U0A0_9GAMM</name>
<keyword evidence="1" id="KW-0472">Membrane</keyword>
<gene>
    <name evidence="2" type="ORF">Q4535_05720</name>
</gene>
<dbReference type="RefSeq" id="WP_303593263.1">
    <property type="nucleotide sequence ID" value="NZ_JAUORK010000005.1"/>
</dbReference>
<sequence length="217" mass="24475">MEFIEKSIAYIFSAFVGALALLASLDLSPLLTGVDTKILVAVITVAGTFITGFVLAILNHNKAKAREMEGHKAISERELHAQKQIREREIEEAHRERKVQIYLEFVQMISSYIQGANPENKKKPLSQQQVLNKIETFQNGILLWGGPEVLKTYLHYRTVASQGNKVLFESIDQLYKSIRQDIGLSNQGLDDMETIRLYLKDPSELKLIDDITSADKG</sequence>
<keyword evidence="1" id="KW-1133">Transmembrane helix</keyword>
<dbReference type="EMBL" id="JAUORK010000005">
    <property type="protein sequence ID" value="MDO6671613.1"/>
    <property type="molecule type" value="Genomic_DNA"/>
</dbReference>
<dbReference type="Proteomes" id="UP001170481">
    <property type="component" value="Unassembled WGS sequence"/>
</dbReference>
<evidence type="ECO:0000256" key="1">
    <source>
        <dbReference type="SAM" id="Phobius"/>
    </source>
</evidence>
<comment type="caution">
    <text evidence="2">The sequence shown here is derived from an EMBL/GenBank/DDBJ whole genome shotgun (WGS) entry which is preliminary data.</text>
</comment>
<evidence type="ECO:0000313" key="3">
    <source>
        <dbReference type="Proteomes" id="UP001170481"/>
    </source>
</evidence>
<evidence type="ECO:0000313" key="2">
    <source>
        <dbReference type="EMBL" id="MDO6671613.1"/>
    </source>
</evidence>
<proteinExistence type="predicted"/>
<dbReference type="AlphaFoldDB" id="A0AAP4U0A0"/>
<organism evidence="2 3">
    <name type="scientific">Cobetia amphilecti</name>
    <dbReference type="NCBI Taxonomy" id="1055104"/>
    <lineage>
        <taxon>Bacteria</taxon>
        <taxon>Pseudomonadati</taxon>
        <taxon>Pseudomonadota</taxon>
        <taxon>Gammaproteobacteria</taxon>
        <taxon>Oceanospirillales</taxon>
        <taxon>Halomonadaceae</taxon>
        <taxon>Cobetia</taxon>
    </lineage>
</organism>
<keyword evidence="1" id="KW-0812">Transmembrane</keyword>
<accession>A0AAP4U0A0</accession>
<reference evidence="2" key="1">
    <citation type="submission" date="2023-07" db="EMBL/GenBank/DDBJ databases">
        <title>Genome content predicts the carbon catabolic preferences of heterotrophic bacteria.</title>
        <authorList>
            <person name="Gralka M."/>
        </authorList>
    </citation>
    <scope>NUCLEOTIDE SEQUENCE</scope>
    <source>
        <strain evidence="2">C2R13</strain>
    </source>
</reference>
<feature type="transmembrane region" description="Helical" evidence="1">
    <location>
        <begin position="7"/>
        <end position="25"/>
    </location>
</feature>
<feature type="transmembrane region" description="Helical" evidence="1">
    <location>
        <begin position="37"/>
        <end position="58"/>
    </location>
</feature>